<keyword evidence="1" id="KW-0175">Coiled coil</keyword>
<evidence type="ECO:0008006" key="4">
    <source>
        <dbReference type="Google" id="ProtNLM"/>
    </source>
</evidence>
<feature type="coiled-coil region" evidence="1">
    <location>
        <begin position="74"/>
        <end position="101"/>
    </location>
</feature>
<accession>A0ABS5V2R7</accession>
<proteinExistence type="predicted"/>
<keyword evidence="3" id="KW-1185">Reference proteome</keyword>
<comment type="caution">
    <text evidence="2">The sequence shown here is derived from an EMBL/GenBank/DDBJ whole genome shotgun (WGS) entry which is preliminary data.</text>
</comment>
<dbReference type="Proteomes" id="UP001195903">
    <property type="component" value="Unassembled WGS sequence"/>
</dbReference>
<gene>
    <name evidence="2" type="ORF">KJI95_09450</name>
</gene>
<name>A0ABS5V2R7_9GAMM</name>
<dbReference type="EMBL" id="JAHEPS010000003">
    <property type="protein sequence ID" value="MBT1444745.1"/>
    <property type="molecule type" value="Genomic_DNA"/>
</dbReference>
<evidence type="ECO:0000313" key="2">
    <source>
        <dbReference type="EMBL" id="MBT1444745.1"/>
    </source>
</evidence>
<dbReference type="RefSeq" id="WP_214506948.1">
    <property type="nucleotide sequence ID" value="NZ_JAHEPS010000003.1"/>
</dbReference>
<evidence type="ECO:0000256" key="1">
    <source>
        <dbReference type="SAM" id="Coils"/>
    </source>
</evidence>
<sequence>MSQIEQVLFTAAQLEAKGQEPSIALIKANLPSPLPMPVIVKGLQHFKNLSSDDKAKLAPPQAAAPKPEQAACELTELRQRVAALEALCQALVTRIDNLEQGPN</sequence>
<organism evidence="2 3">
    <name type="scientific">Shewanella jiangmenensis</name>
    <dbReference type="NCBI Taxonomy" id="2837387"/>
    <lineage>
        <taxon>Bacteria</taxon>
        <taxon>Pseudomonadati</taxon>
        <taxon>Pseudomonadota</taxon>
        <taxon>Gammaproteobacteria</taxon>
        <taxon>Alteromonadales</taxon>
        <taxon>Shewanellaceae</taxon>
        <taxon>Shewanella</taxon>
    </lineage>
</organism>
<evidence type="ECO:0000313" key="3">
    <source>
        <dbReference type="Proteomes" id="UP001195903"/>
    </source>
</evidence>
<reference evidence="2 3" key="1">
    <citation type="submission" date="2021-05" db="EMBL/GenBank/DDBJ databases">
        <title>Shewanella sp. JM162201.</title>
        <authorList>
            <person name="Xu S."/>
            <person name="Li A."/>
        </authorList>
    </citation>
    <scope>NUCLEOTIDE SEQUENCE [LARGE SCALE GENOMIC DNA]</scope>
    <source>
        <strain evidence="2 3">JM162201</strain>
    </source>
</reference>
<protein>
    <recommendedName>
        <fullName evidence="4">KfrA N-terminal DNA-binding domain-containing protein</fullName>
    </recommendedName>
</protein>